<sequence>MLNFELFLRRYWLMLGIVSMSALAMLTFRHSYGPRSYSLNQVLPQPHIYEQNAQHETYEATLVVASMKVENTSWLDDYRPEWDKKIYVTDDQNASLNVPMNKGREAMVYLTYIIDHYDELAPVTIFHHAARYQWHNDDPLYDGRRMLDRLQINHILSRGYANLRCVWTLGCPAEIHPIDEQVAIHSDEDRTGTYYSEAFAELFPGMPMPEAVGVSCCAQFAASRDKIRQRPLLDYIRFRDWLISSDLQDHVSGRILEYSWHIIFGEKAVFCPDAKTCYCQVYGLCNLECGSEGTCESQYTLARYATMPQGWPEIGWDGETRNITKLREEQAADYKPRLDIAG</sequence>
<accession>A0A6H0XYB0</accession>
<dbReference type="InterPro" id="IPR021838">
    <property type="entry name" value="DUF3431"/>
</dbReference>
<keyword evidence="2" id="KW-1185">Reference proteome</keyword>
<name>A0A6H0XYB0_9PEZI</name>
<dbReference type="OrthoDB" id="426718at2759"/>
<proteinExistence type="predicted"/>
<dbReference type="Pfam" id="PF11913">
    <property type="entry name" value="DUF3431"/>
    <property type="match status" value="1"/>
</dbReference>
<dbReference type="Proteomes" id="UP000503462">
    <property type="component" value="Chromosome 3"/>
</dbReference>
<evidence type="ECO:0000313" key="1">
    <source>
        <dbReference type="EMBL" id="QIW99644.1"/>
    </source>
</evidence>
<gene>
    <name evidence="1" type="ORF">AMS68_005162</name>
</gene>
<reference evidence="1 2" key="1">
    <citation type="journal article" date="2016" name="Sci. Rep.">
        <title>Peltaster fructicola genome reveals evolution from an invasive phytopathogen to an ectophytic parasite.</title>
        <authorList>
            <person name="Xu C."/>
            <person name="Chen H."/>
            <person name="Gleason M.L."/>
            <person name="Xu J.R."/>
            <person name="Liu H."/>
            <person name="Zhang R."/>
            <person name="Sun G."/>
        </authorList>
    </citation>
    <scope>NUCLEOTIDE SEQUENCE [LARGE SCALE GENOMIC DNA]</scope>
    <source>
        <strain evidence="1 2">LNHT1506</strain>
    </source>
</reference>
<protein>
    <submittedName>
        <fullName evidence="1">Uncharacterized protein</fullName>
    </submittedName>
</protein>
<dbReference type="PANTHER" id="PTHR37490">
    <property type="entry name" value="EXPRESSED PROTEIN"/>
    <property type="match status" value="1"/>
</dbReference>
<evidence type="ECO:0000313" key="2">
    <source>
        <dbReference type="Proteomes" id="UP000503462"/>
    </source>
</evidence>
<dbReference type="AlphaFoldDB" id="A0A6H0XYB0"/>
<dbReference type="PANTHER" id="PTHR37490:SF3">
    <property type="entry name" value="DUF3431 DOMAIN CONTAINING PROTEIN"/>
    <property type="match status" value="1"/>
</dbReference>
<dbReference type="EMBL" id="CP051141">
    <property type="protein sequence ID" value="QIW99644.1"/>
    <property type="molecule type" value="Genomic_DNA"/>
</dbReference>
<organism evidence="1 2">
    <name type="scientific">Peltaster fructicola</name>
    <dbReference type="NCBI Taxonomy" id="286661"/>
    <lineage>
        <taxon>Eukaryota</taxon>
        <taxon>Fungi</taxon>
        <taxon>Dikarya</taxon>
        <taxon>Ascomycota</taxon>
        <taxon>Pezizomycotina</taxon>
        <taxon>Dothideomycetes</taxon>
        <taxon>Dothideomycetes incertae sedis</taxon>
        <taxon>Peltaster</taxon>
    </lineage>
</organism>